<gene>
    <name evidence="2" type="ORF">HDE68_002644</name>
</gene>
<protein>
    <submittedName>
        <fullName evidence="2">Uncharacterized protein</fullName>
    </submittedName>
</protein>
<dbReference type="EMBL" id="JACHCE010000003">
    <property type="protein sequence ID" value="MBB5636743.1"/>
    <property type="molecule type" value="Genomic_DNA"/>
</dbReference>
<feature type="coiled-coil region" evidence="1">
    <location>
        <begin position="5"/>
        <end position="36"/>
    </location>
</feature>
<dbReference type="RefSeq" id="WP_183882567.1">
    <property type="nucleotide sequence ID" value="NZ_JACHCE010000003.1"/>
</dbReference>
<evidence type="ECO:0000256" key="1">
    <source>
        <dbReference type="SAM" id="Coils"/>
    </source>
</evidence>
<evidence type="ECO:0000313" key="3">
    <source>
        <dbReference type="Proteomes" id="UP000537204"/>
    </source>
</evidence>
<organism evidence="2 3">
    <name type="scientific">Pedobacter cryoconitis</name>
    <dbReference type="NCBI Taxonomy" id="188932"/>
    <lineage>
        <taxon>Bacteria</taxon>
        <taxon>Pseudomonadati</taxon>
        <taxon>Bacteroidota</taxon>
        <taxon>Sphingobacteriia</taxon>
        <taxon>Sphingobacteriales</taxon>
        <taxon>Sphingobacteriaceae</taxon>
        <taxon>Pedobacter</taxon>
    </lineage>
</organism>
<keyword evidence="1" id="KW-0175">Coiled coil</keyword>
<evidence type="ECO:0000313" key="2">
    <source>
        <dbReference type="EMBL" id="MBB5636743.1"/>
    </source>
</evidence>
<comment type="caution">
    <text evidence="2">The sequence shown here is derived from an EMBL/GenBank/DDBJ whole genome shotgun (WGS) entry which is preliminary data.</text>
</comment>
<name>A0A7W9DZ64_9SPHI</name>
<sequence length="72" mass="7814">MSLDQQRLKQKIKTAIQAEQAEEQNANTSLDRLSEAISQAVIAEIKALKINYTSGLVSPNGPVTGTLNMTIE</sequence>
<reference evidence="2 3" key="1">
    <citation type="submission" date="2020-08" db="EMBL/GenBank/DDBJ databases">
        <title>Genomic Encyclopedia of Type Strains, Phase IV (KMG-V): Genome sequencing to study the core and pangenomes of soil and plant-associated prokaryotes.</title>
        <authorList>
            <person name="Whitman W."/>
        </authorList>
    </citation>
    <scope>NUCLEOTIDE SEQUENCE [LARGE SCALE GENOMIC DNA]</scope>
    <source>
        <strain evidence="2 3">S3M1</strain>
    </source>
</reference>
<dbReference type="Proteomes" id="UP000537204">
    <property type="component" value="Unassembled WGS sequence"/>
</dbReference>
<dbReference type="AlphaFoldDB" id="A0A7W9DZ64"/>
<proteinExistence type="predicted"/>
<accession>A0A7W9DZ64</accession>